<comment type="caution">
    <text evidence="2">The sequence shown here is derived from an EMBL/GenBank/DDBJ whole genome shotgun (WGS) entry which is preliminary data.</text>
</comment>
<keyword evidence="2" id="KW-0540">Nuclease</keyword>
<dbReference type="InterPro" id="IPR027417">
    <property type="entry name" value="P-loop_NTPase"/>
</dbReference>
<evidence type="ECO:0000313" key="2">
    <source>
        <dbReference type="EMBL" id="MDQ0458486.1"/>
    </source>
</evidence>
<evidence type="ECO:0000259" key="1">
    <source>
        <dbReference type="Pfam" id="PF13175"/>
    </source>
</evidence>
<accession>A0ABU0IJX7</accession>
<proteinExistence type="predicted"/>
<name>A0ABU0IJX7_9HYPH</name>
<protein>
    <submittedName>
        <fullName evidence="2">ATP-dependent endonuclease of OLD family</fullName>
    </submittedName>
</protein>
<dbReference type="PANTHER" id="PTHR43581:SF2">
    <property type="entry name" value="EXCINUCLEASE ATPASE SUBUNIT"/>
    <property type="match status" value="1"/>
</dbReference>
<feature type="domain" description="Endonuclease GajA/Old nuclease/RecF-like AAA" evidence="1">
    <location>
        <begin position="6"/>
        <end position="47"/>
    </location>
</feature>
<keyword evidence="2" id="KW-0255">Endonuclease</keyword>
<organism evidence="2 3">
    <name type="scientific">Rhizobium paknamense</name>
    <dbReference type="NCBI Taxonomy" id="1206817"/>
    <lineage>
        <taxon>Bacteria</taxon>
        <taxon>Pseudomonadati</taxon>
        <taxon>Pseudomonadota</taxon>
        <taxon>Alphaproteobacteria</taxon>
        <taxon>Hyphomicrobiales</taxon>
        <taxon>Rhizobiaceae</taxon>
        <taxon>Rhizobium/Agrobacterium group</taxon>
        <taxon>Rhizobium</taxon>
    </lineage>
</organism>
<evidence type="ECO:0000313" key="3">
    <source>
        <dbReference type="Proteomes" id="UP001235269"/>
    </source>
</evidence>
<dbReference type="Gene3D" id="3.40.50.300">
    <property type="entry name" value="P-loop containing nucleotide triphosphate hydrolases"/>
    <property type="match status" value="1"/>
</dbReference>
<keyword evidence="3" id="KW-1185">Reference proteome</keyword>
<reference evidence="2 3" key="1">
    <citation type="submission" date="2023-07" db="EMBL/GenBank/DDBJ databases">
        <title>Genomic Encyclopedia of Type Strains, Phase IV (KMG-IV): sequencing the most valuable type-strain genomes for metagenomic binning, comparative biology and taxonomic classification.</title>
        <authorList>
            <person name="Goeker M."/>
        </authorList>
    </citation>
    <scope>NUCLEOTIDE SEQUENCE [LARGE SCALE GENOMIC DNA]</scope>
    <source>
        <strain evidence="2 3">DSM 100301</strain>
    </source>
</reference>
<dbReference type="Proteomes" id="UP001235269">
    <property type="component" value="Unassembled WGS sequence"/>
</dbReference>
<dbReference type="Pfam" id="PF13175">
    <property type="entry name" value="AAA_15"/>
    <property type="match status" value="1"/>
</dbReference>
<dbReference type="InterPro" id="IPR051396">
    <property type="entry name" value="Bact_Antivir_Def_Nuclease"/>
</dbReference>
<dbReference type="SUPFAM" id="SSF52540">
    <property type="entry name" value="P-loop containing nucleoside triphosphate hydrolases"/>
    <property type="match status" value="1"/>
</dbReference>
<dbReference type="GO" id="GO:0004519">
    <property type="term" value="F:endonuclease activity"/>
    <property type="evidence" value="ECO:0007669"/>
    <property type="project" value="UniProtKB-KW"/>
</dbReference>
<dbReference type="InterPro" id="IPR041685">
    <property type="entry name" value="AAA_GajA/Old/RecF-like"/>
</dbReference>
<sequence>MPIRVDTLRVAGLRGLQNIEVELPPVTVLIGTNNSGKTSIIKALQLALGDYGRYLTVKMGSFDRS</sequence>
<gene>
    <name evidence="2" type="ORF">QO005_004855</name>
</gene>
<dbReference type="EMBL" id="JAUSWH010000039">
    <property type="protein sequence ID" value="MDQ0458486.1"/>
    <property type="molecule type" value="Genomic_DNA"/>
</dbReference>
<dbReference type="PANTHER" id="PTHR43581">
    <property type="entry name" value="ATP/GTP PHOSPHATASE"/>
    <property type="match status" value="1"/>
</dbReference>
<keyword evidence="2" id="KW-0378">Hydrolase</keyword>
<dbReference type="RefSeq" id="WP_307160560.1">
    <property type="nucleotide sequence ID" value="NZ_JAUSWH010000039.1"/>
</dbReference>